<accession>A0A520LPB8</accession>
<dbReference type="PANTHER" id="PTHR34477:SF1">
    <property type="entry name" value="UPF0213 PROTEIN YHBQ"/>
    <property type="match status" value="1"/>
</dbReference>
<proteinExistence type="inferred from homology"/>
<dbReference type="PROSITE" id="PS50164">
    <property type="entry name" value="GIY_YIG"/>
    <property type="match status" value="1"/>
</dbReference>
<dbReference type="Gene3D" id="3.40.1440.10">
    <property type="entry name" value="GIY-YIG endonuclease"/>
    <property type="match status" value="1"/>
</dbReference>
<evidence type="ECO:0000313" key="4">
    <source>
        <dbReference type="Proteomes" id="UP000318148"/>
    </source>
</evidence>
<dbReference type="InterPro" id="IPR035901">
    <property type="entry name" value="GIY-YIG_endonuc_sf"/>
</dbReference>
<dbReference type="SUPFAM" id="SSF82771">
    <property type="entry name" value="GIY-YIG endonuclease"/>
    <property type="match status" value="1"/>
</dbReference>
<gene>
    <name evidence="3" type="ORF">EVB02_00350</name>
</gene>
<organism evidence="3 4">
    <name type="scientific">SAR92 clade bacterium</name>
    <dbReference type="NCBI Taxonomy" id="2315479"/>
    <lineage>
        <taxon>Bacteria</taxon>
        <taxon>Pseudomonadati</taxon>
        <taxon>Pseudomonadota</taxon>
        <taxon>Gammaproteobacteria</taxon>
        <taxon>Cellvibrionales</taxon>
        <taxon>Porticoccaceae</taxon>
        <taxon>SAR92 clade</taxon>
    </lineage>
</organism>
<dbReference type="InterPro" id="IPR000305">
    <property type="entry name" value="GIY-YIG_endonuc"/>
</dbReference>
<comment type="caution">
    <text evidence="3">The sequence shown here is derived from an EMBL/GenBank/DDBJ whole genome shotgun (WGS) entry which is preliminary data.</text>
</comment>
<protein>
    <submittedName>
        <fullName evidence="3">GIY-YIG nuclease family protein</fullName>
    </submittedName>
</protein>
<name>A0A520LPB8_9GAMM</name>
<dbReference type="Pfam" id="PF01541">
    <property type="entry name" value="GIY-YIG"/>
    <property type="match status" value="1"/>
</dbReference>
<sequence>MEEKWSVYIIQSDDNSLYTGISKNPSRRFEEHKNKNKGAKFFRARVPVKIVYTESGHTRSSALIREAAIKKLSRVEKLYLINV</sequence>
<feature type="domain" description="GIY-YIG" evidence="2">
    <location>
        <begin position="3"/>
        <end position="79"/>
    </location>
</feature>
<reference evidence="3 4" key="1">
    <citation type="submission" date="2019-02" db="EMBL/GenBank/DDBJ databases">
        <title>Prokaryotic population dynamics and viral predation in marine succession experiment using metagenomics: the confinement effect.</title>
        <authorList>
            <person name="Haro-Moreno J.M."/>
            <person name="Rodriguez-Valera F."/>
            <person name="Lopez-Perez M."/>
        </authorList>
    </citation>
    <scope>NUCLEOTIDE SEQUENCE [LARGE SCALE GENOMIC DNA]</scope>
    <source>
        <strain evidence="3">MED-G169</strain>
    </source>
</reference>
<comment type="similarity">
    <text evidence="1">Belongs to the UPF0213 family.</text>
</comment>
<dbReference type="InterPro" id="IPR050190">
    <property type="entry name" value="UPF0213_domain"/>
</dbReference>
<dbReference type="CDD" id="cd10456">
    <property type="entry name" value="GIY-YIG_UPF0213"/>
    <property type="match status" value="1"/>
</dbReference>
<dbReference type="Proteomes" id="UP000318148">
    <property type="component" value="Unassembled WGS sequence"/>
</dbReference>
<dbReference type="EMBL" id="SHBO01000002">
    <property type="protein sequence ID" value="RZO08693.1"/>
    <property type="molecule type" value="Genomic_DNA"/>
</dbReference>
<evidence type="ECO:0000313" key="3">
    <source>
        <dbReference type="EMBL" id="RZO08693.1"/>
    </source>
</evidence>
<dbReference type="PANTHER" id="PTHR34477">
    <property type="entry name" value="UPF0213 PROTEIN YHBQ"/>
    <property type="match status" value="1"/>
</dbReference>
<evidence type="ECO:0000259" key="2">
    <source>
        <dbReference type="PROSITE" id="PS50164"/>
    </source>
</evidence>
<evidence type="ECO:0000256" key="1">
    <source>
        <dbReference type="ARBA" id="ARBA00007435"/>
    </source>
</evidence>
<dbReference type="AlphaFoldDB" id="A0A520LPB8"/>
<dbReference type="SMART" id="SM00465">
    <property type="entry name" value="GIYc"/>
    <property type="match status" value="1"/>
</dbReference>